<dbReference type="Gene3D" id="3.30.559.30">
    <property type="entry name" value="Nonribosomal peptide synthetase, condensation domain"/>
    <property type="match status" value="2"/>
</dbReference>
<comment type="cofactor">
    <cofactor evidence="1">
        <name>pantetheine 4'-phosphate</name>
        <dbReference type="ChEBI" id="CHEBI:47942"/>
    </cofactor>
</comment>
<dbReference type="Gene3D" id="3.30.300.30">
    <property type="match status" value="2"/>
</dbReference>
<dbReference type="FunFam" id="2.30.38.10:FF:000001">
    <property type="entry name" value="Non-ribosomal peptide synthetase PvdI"/>
    <property type="match status" value="1"/>
</dbReference>
<evidence type="ECO:0000313" key="7">
    <source>
        <dbReference type="Proteomes" id="UP000180252"/>
    </source>
</evidence>
<organism evidence="5 7">
    <name type="scientific">Flavobacterium tructae</name>
    <dbReference type="NCBI Taxonomy" id="1114873"/>
    <lineage>
        <taxon>Bacteria</taxon>
        <taxon>Pseudomonadati</taxon>
        <taxon>Bacteroidota</taxon>
        <taxon>Flavobacteriia</taxon>
        <taxon>Flavobacteriales</taxon>
        <taxon>Flavobacteriaceae</taxon>
        <taxon>Flavobacterium</taxon>
    </lineage>
</organism>
<dbReference type="FunFam" id="1.10.1200.10:FF:000005">
    <property type="entry name" value="Nonribosomal peptide synthetase 1"/>
    <property type="match status" value="1"/>
</dbReference>
<dbReference type="Gene3D" id="3.30.559.10">
    <property type="entry name" value="Chloramphenicol acetyltransferase-like domain"/>
    <property type="match status" value="2"/>
</dbReference>
<dbReference type="InterPro" id="IPR025110">
    <property type="entry name" value="AMP-bd_C"/>
</dbReference>
<dbReference type="STRING" id="1278819.BHE19_08640"/>
<comment type="caution">
    <text evidence="5">The sequence shown here is derived from an EMBL/GenBank/DDBJ whole genome shotgun (WGS) entry which is preliminary data.</text>
</comment>
<dbReference type="InterPro" id="IPR000873">
    <property type="entry name" value="AMP-dep_synth/lig_dom"/>
</dbReference>
<dbReference type="RefSeq" id="WP_070907122.1">
    <property type="nucleotide sequence ID" value="NZ_MIKE01000022.1"/>
</dbReference>
<accession>A0A1S1J5F8</accession>
<evidence type="ECO:0000256" key="2">
    <source>
        <dbReference type="ARBA" id="ARBA00022450"/>
    </source>
</evidence>
<feature type="domain" description="Carrier" evidence="4">
    <location>
        <begin position="1996"/>
        <end position="2073"/>
    </location>
</feature>
<dbReference type="InterPro" id="IPR020459">
    <property type="entry name" value="AMP-binding"/>
</dbReference>
<dbReference type="NCBIfam" id="TIGR01733">
    <property type="entry name" value="AA-adenyl-dom"/>
    <property type="match status" value="2"/>
</dbReference>
<evidence type="ECO:0000313" key="5">
    <source>
        <dbReference type="EMBL" id="OHT45882.1"/>
    </source>
</evidence>
<evidence type="ECO:0000313" key="8">
    <source>
        <dbReference type="Proteomes" id="UP000198319"/>
    </source>
</evidence>
<dbReference type="InterPro" id="IPR045851">
    <property type="entry name" value="AMP-bd_C_sf"/>
</dbReference>
<dbReference type="GO" id="GO:0005737">
    <property type="term" value="C:cytoplasm"/>
    <property type="evidence" value="ECO:0007669"/>
    <property type="project" value="TreeGrafter"/>
</dbReference>
<protein>
    <recommendedName>
        <fullName evidence="4">Carrier domain-containing protein</fullName>
    </recommendedName>
</protein>
<dbReference type="CDD" id="cd19531">
    <property type="entry name" value="LCL_NRPS-like"/>
    <property type="match status" value="1"/>
</dbReference>
<dbReference type="InterPro" id="IPR006162">
    <property type="entry name" value="Ppantetheine_attach_site"/>
</dbReference>
<dbReference type="FunFam" id="3.30.559.10:FF:000012">
    <property type="entry name" value="Non-ribosomal peptide synthetase"/>
    <property type="match status" value="1"/>
</dbReference>
<dbReference type="Pfam" id="PF13193">
    <property type="entry name" value="AMP-binding_C"/>
    <property type="match status" value="2"/>
</dbReference>
<dbReference type="PRINTS" id="PR00154">
    <property type="entry name" value="AMPBINDING"/>
</dbReference>
<dbReference type="FunFam" id="3.40.50.980:FF:000001">
    <property type="entry name" value="Non-ribosomal peptide synthetase"/>
    <property type="match status" value="2"/>
</dbReference>
<dbReference type="Proteomes" id="UP000198319">
    <property type="component" value="Unassembled WGS sequence"/>
</dbReference>
<keyword evidence="3" id="KW-0597">Phosphoprotein</keyword>
<evidence type="ECO:0000313" key="6">
    <source>
        <dbReference type="EMBL" id="OXB17142.1"/>
    </source>
</evidence>
<gene>
    <name evidence="6" type="ORF">B0A71_17930</name>
    <name evidence="5" type="ORF">BHE19_08640</name>
</gene>
<dbReference type="GO" id="GO:0043041">
    <property type="term" value="P:amino acid activation for nonribosomal peptide biosynthetic process"/>
    <property type="evidence" value="ECO:0007669"/>
    <property type="project" value="TreeGrafter"/>
</dbReference>
<evidence type="ECO:0000256" key="3">
    <source>
        <dbReference type="ARBA" id="ARBA00022553"/>
    </source>
</evidence>
<dbReference type="NCBIfam" id="NF003417">
    <property type="entry name" value="PRK04813.1"/>
    <property type="match status" value="2"/>
</dbReference>
<dbReference type="CDD" id="cd05930">
    <property type="entry name" value="A_NRPS"/>
    <property type="match status" value="2"/>
</dbReference>
<sequence length="2097" mass="236581">MEKETINNVEGYQLSINQMNLWSVAEKNIQNYFNQVVIDLKSDVTIEKLKRGLALVISKNETLLFKMNEAPNVGFPVQAVSELKQTEIVERTVQALDQFTITATVQESLGYGYDPLKDSAIRFCLLKDSQGNQVLAVRLFSLWADSYSTAFLCSELSKAIFDETSYEKEEREVVEYQDFSAWQQQLFSDPEEEGVNFWKNYPTDLTKDIVPFKNRNNQTFSPQRKSICLIDGDAYTELKAKMVQEDSSAEHLLLSQFAAYLSKFDEDSFTIGYLPFKRYYNELENTFGLVAKTLPVGLNEFASLSEKEAIAFIKKTVAEIGMWSDYFYVNRIHDKEVTEATTFNYVFEYAELNDNYSSDTLKIRDLFSVTDVFEVKVNAVDYGDSLAIDLYYDTALYSDAAAALMASQLKGVFTNQNDVLAGQAIIAASNDTAKEYASFDSILAIFNEQAALQGNNTALSYDDVTISYKELDEKSNQFAQYLIQNCGIQKADPVAVLLDRSPYFMISVLGILKAGAYYIPMDTAYPKDRIQFVLEDAACKLLISTPAIIGAEIYADLTVLDPSKEEIFQAQADTALFNKANPEDIAYCIYTSGSTGNPKGCLITHANLLNYIQWSNDYYFTDAETGNWGLITSISFDLTITSLFTSLTRGKQLWIGSDEKSINELLIESFTNPNIDTLKLTPSHLSLLKELNINKTNVKIIICGGEQLTQNQLQNVWDIDKDIRIFNEYGPTETTVGCIVKEMTSDQTEVRIGKPIANTTIAIVDQQGNPCDIGMYGEIIISGAGVAKGYLNRPELNAERFIATENGSLSYKTGDIARWMDNGEIIYKQRRDDQVKVRGYRIELSEIEQQLLQHPGIHQAVVLVDSKNENEKEIIAFIVCSQKEESKEIKRYLERKLPVYMVPSVIIETDAIPLTVNGKVDKKYLLTLNKGRSSSVAYVAPVNELETQITAIWQEVLQLDTVGTEDDFFELGGHSLKATQLINQYHKVFEVKLGLKEVFSSTTIKAHANLIGNSEVKKHLSIQKVQDAEDYPVSAGQRRLWVLSQFTGSAGVYNMPFHLALKGAYDVKCFSKAIEATISRHEALRTVFKINDEGEVRQVIKTTEELGFRVNYIDYTTDLHQDTNVAQYIKEDTYAAFDLTNGPLVRASILQLSDDDYIFYYNIHHIVCDGWSMNVLAKDVLALYEQLLEEKEPELPVLKIQYRDYAVWQQEQLQQEQNNVHKEYWLKTLTGELPTLDLPYQKVRPTVKTYAGNSLRTYITPEVTNGLKKYGQNQGGSLFIGLLAAWNVLFHKYTAEKDIIIGTPVAGREHADLSDQIGFYINTLPLRNAVDPEQSFDSFYQAVKENTLSSYEHQMYPFDNLADDLDLRNDTSRSAVFDVMLMLQNMRDVAENKNLDQTAFYTIEDKGYKVSKFDMDIAFQEQGDYLAFNITYNTDLYSQEAVSRIINHYKQLLEVLVQDPNQQIKNIDYLSKEEKQELIIDFNANSVSYPTDKTLIDLFVLQAAKTPENTALSFKNQKYTYQELDHLSNRLANCLRQDHHIVKGDFIGVQLERDASVIISILGIMKAGAVYIPIDTAHPESRKAYIYDDTNIKLLLTDKSHITISDDFKGTLLDLVTDFEPNNYSKDLEDVKLTTDDLAYIIYTSGSTGNPKGVMIEHKGIVNTILAQIELFDITNNDNGLQFASFSFDASISEIFTALLSGACLSVIDREHREDPKMLEKYIIENKIAVATIPPSYLSLMDVNSLRRLKTLITAGEAPVYNKVKEYLELGNYYNAYGPTETSICSAMYGLLKGEDLPLGNIPIGKPIANTQTFILDKDHKIVPVGVIGEICIGGAGLAKGYLNRPELTAEKFIEHPYAENERLYKTGDLGKWLPDGTIEFLGRKDDQVKISGYRIELGEVEQALLAHNQIDEAVVMVEINQFNIKSLIAYIVVSDDTLSLEQLRGFLKNLIPHYSIPSEFIALKQLPITINGKIDKKELGNTPGIKIASEKQYVAPETEKEKLITGIIAEVLGKEAGRVSLQDNFFDLGANSIKIVKILNEINKQLGLDIKVVSLFENPNVEEFLQYLNAVDSQEKQTEQVPEDISEALDEFINLM</sequence>
<reference evidence="7" key="1">
    <citation type="submission" date="2016-09" db="EMBL/GenBank/DDBJ databases">
        <authorList>
            <person name="Chen S."/>
            <person name="Walker E."/>
        </authorList>
    </citation>
    <scope>NUCLEOTIDE SEQUENCE [LARGE SCALE GENOMIC DNA]</scope>
    <source>
        <strain evidence="7">MSU</strain>
    </source>
</reference>
<dbReference type="InterPro" id="IPR020845">
    <property type="entry name" value="AMP-binding_CS"/>
</dbReference>
<dbReference type="GO" id="GO:0044550">
    <property type="term" value="P:secondary metabolite biosynthetic process"/>
    <property type="evidence" value="ECO:0007669"/>
    <property type="project" value="TreeGrafter"/>
</dbReference>
<reference evidence="6 8" key="3">
    <citation type="submission" date="2016-11" db="EMBL/GenBank/DDBJ databases">
        <title>Whole genomes of Flavobacteriaceae.</title>
        <authorList>
            <person name="Stine C."/>
            <person name="Li C."/>
            <person name="Tadesse D."/>
        </authorList>
    </citation>
    <scope>NUCLEOTIDE SEQUENCE [LARGE SCALE GENOMIC DNA]</scope>
    <source>
        <strain evidence="6 8">ATCC BAA-2541</strain>
    </source>
</reference>
<dbReference type="SUPFAM" id="SSF52777">
    <property type="entry name" value="CoA-dependent acyltransferases"/>
    <property type="match status" value="4"/>
</dbReference>
<dbReference type="Gene3D" id="2.30.38.10">
    <property type="entry name" value="Luciferase, Domain 3"/>
    <property type="match status" value="2"/>
</dbReference>
<evidence type="ECO:0000259" key="4">
    <source>
        <dbReference type="PROSITE" id="PS50075"/>
    </source>
</evidence>
<dbReference type="InterPro" id="IPR001242">
    <property type="entry name" value="Condensation_dom"/>
</dbReference>
<name>A0A1S1J5F8_9FLAO</name>
<dbReference type="SUPFAM" id="SSF47336">
    <property type="entry name" value="ACP-like"/>
    <property type="match status" value="2"/>
</dbReference>
<dbReference type="InterPro" id="IPR009081">
    <property type="entry name" value="PP-bd_ACP"/>
</dbReference>
<dbReference type="PANTHER" id="PTHR45527:SF1">
    <property type="entry name" value="FATTY ACID SYNTHASE"/>
    <property type="match status" value="1"/>
</dbReference>
<dbReference type="InterPro" id="IPR020806">
    <property type="entry name" value="PKS_PP-bd"/>
</dbReference>
<dbReference type="OrthoDB" id="9778690at2"/>
<dbReference type="Proteomes" id="UP000180252">
    <property type="component" value="Unassembled WGS sequence"/>
</dbReference>
<feature type="domain" description="Carrier" evidence="4">
    <location>
        <begin position="940"/>
        <end position="1015"/>
    </location>
</feature>
<dbReference type="Gene3D" id="1.10.1200.10">
    <property type="entry name" value="ACP-like"/>
    <property type="match status" value="2"/>
</dbReference>
<dbReference type="InterPro" id="IPR036736">
    <property type="entry name" value="ACP-like_sf"/>
</dbReference>
<dbReference type="PROSITE" id="PS00012">
    <property type="entry name" value="PHOSPHOPANTETHEINE"/>
    <property type="match status" value="1"/>
</dbReference>
<dbReference type="Pfam" id="PF00501">
    <property type="entry name" value="AMP-binding"/>
    <property type="match status" value="2"/>
</dbReference>
<dbReference type="SMART" id="SM00823">
    <property type="entry name" value="PKS_PP"/>
    <property type="match status" value="2"/>
</dbReference>
<evidence type="ECO:0000256" key="1">
    <source>
        <dbReference type="ARBA" id="ARBA00001957"/>
    </source>
</evidence>
<reference evidence="5" key="2">
    <citation type="submission" date="2016-09" db="EMBL/GenBank/DDBJ databases">
        <authorList>
            <person name="Capua I."/>
            <person name="De Benedictis P."/>
            <person name="Joannis T."/>
            <person name="Lombin L.H."/>
            <person name="Cattoli G."/>
        </authorList>
    </citation>
    <scope>NUCLEOTIDE SEQUENCE [LARGE SCALE GENOMIC DNA]</scope>
    <source>
        <strain evidence="5">MSU</strain>
    </source>
</reference>
<proteinExistence type="predicted"/>
<dbReference type="PROSITE" id="PS50075">
    <property type="entry name" value="CARRIER"/>
    <property type="match status" value="2"/>
</dbReference>
<keyword evidence="8" id="KW-1185">Reference proteome</keyword>
<dbReference type="InterPro" id="IPR023213">
    <property type="entry name" value="CAT-like_dom_sf"/>
</dbReference>
<dbReference type="GO" id="GO:0003824">
    <property type="term" value="F:catalytic activity"/>
    <property type="evidence" value="ECO:0007669"/>
    <property type="project" value="InterPro"/>
</dbReference>
<dbReference type="Pfam" id="PF00550">
    <property type="entry name" value="PP-binding"/>
    <property type="match status" value="2"/>
</dbReference>
<dbReference type="GO" id="GO:0031177">
    <property type="term" value="F:phosphopantetheine binding"/>
    <property type="evidence" value="ECO:0007669"/>
    <property type="project" value="InterPro"/>
</dbReference>
<dbReference type="PANTHER" id="PTHR45527">
    <property type="entry name" value="NONRIBOSOMAL PEPTIDE SYNTHETASE"/>
    <property type="match status" value="1"/>
</dbReference>
<dbReference type="EMBL" id="MIKE01000022">
    <property type="protein sequence ID" value="OHT45882.1"/>
    <property type="molecule type" value="Genomic_DNA"/>
</dbReference>
<dbReference type="Gene3D" id="3.40.50.980">
    <property type="match status" value="4"/>
</dbReference>
<dbReference type="SUPFAM" id="SSF56801">
    <property type="entry name" value="Acetyl-CoA synthetase-like"/>
    <property type="match status" value="2"/>
</dbReference>
<dbReference type="FunFam" id="3.40.50.12780:FF:000012">
    <property type="entry name" value="Non-ribosomal peptide synthetase"/>
    <property type="match status" value="1"/>
</dbReference>
<dbReference type="PROSITE" id="PS00455">
    <property type="entry name" value="AMP_BINDING"/>
    <property type="match status" value="1"/>
</dbReference>
<dbReference type="InterPro" id="IPR010071">
    <property type="entry name" value="AA_adenyl_dom"/>
</dbReference>
<keyword evidence="2" id="KW-0596">Phosphopantetheine</keyword>
<dbReference type="Pfam" id="PF00668">
    <property type="entry name" value="Condensation"/>
    <property type="match status" value="2"/>
</dbReference>
<dbReference type="SMART" id="SM01294">
    <property type="entry name" value="PKS_PP_betabranch"/>
    <property type="match status" value="1"/>
</dbReference>
<dbReference type="EMBL" id="MUHG01000026">
    <property type="protein sequence ID" value="OXB17142.1"/>
    <property type="molecule type" value="Genomic_DNA"/>
</dbReference>